<keyword evidence="2" id="KW-0547">Nucleotide-binding</keyword>
<dbReference type="InterPro" id="IPR027417">
    <property type="entry name" value="P-loop_NTPase"/>
</dbReference>
<dbReference type="GO" id="GO:0003678">
    <property type="term" value="F:DNA helicase activity"/>
    <property type="evidence" value="ECO:0007669"/>
    <property type="project" value="UniProtKB-EC"/>
</dbReference>
<dbReference type="Gene3D" id="3.40.50.300">
    <property type="entry name" value="P-loop containing nucleotide triphosphate hydrolases"/>
    <property type="match status" value="1"/>
</dbReference>
<evidence type="ECO:0000313" key="3">
    <source>
        <dbReference type="Proteomes" id="UP001549119"/>
    </source>
</evidence>
<keyword evidence="2" id="KW-0347">Helicase</keyword>
<dbReference type="Pfam" id="PF03796">
    <property type="entry name" value="DnaB_C"/>
    <property type="match status" value="1"/>
</dbReference>
<keyword evidence="2" id="KW-0378">Hydrolase</keyword>
<comment type="caution">
    <text evidence="2">The sequence shown here is derived from an EMBL/GenBank/DDBJ whole genome shotgun (WGS) entry which is preliminary data.</text>
</comment>
<feature type="domain" description="SF4 helicase" evidence="1">
    <location>
        <begin position="196"/>
        <end position="431"/>
    </location>
</feature>
<evidence type="ECO:0000313" key="2">
    <source>
        <dbReference type="EMBL" id="MET3870078.1"/>
    </source>
</evidence>
<keyword evidence="2" id="KW-0067">ATP-binding</keyword>
<dbReference type="GO" id="GO:0016787">
    <property type="term" value="F:hydrolase activity"/>
    <property type="evidence" value="ECO:0007669"/>
    <property type="project" value="UniProtKB-KW"/>
</dbReference>
<dbReference type="InterPro" id="IPR007694">
    <property type="entry name" value="DNA_helicase_DnaB-like_C"/>
</dbReference>
<reference evidence="2 3" key="1">
    <citation type="submission" date="2024-06" db="EMBL/GenBank/DDBJ databases">
        <title>Genomics of switchgrass bacterial isolates.</title>
        <authorList>
            <person name="Shade A."/>
        </authorList>
    </citation>
    <scope>NUCLEOTIDE SEQUENCE [LARGE SCALE GENOMIC DNA]</scope>
    <source>
        <strain evidence="2 3">PvP084</strain>
    </source>
</reference>
<dbReference type="SUPFAM" id="SSF52540">
    <property type="entry name" value="P-loop containing nucleoside triphosphate hydrolases"/>
    <property type="match status" value="1"/>
</dbReference>
<organism evidence="2 3">
    <name type="scientific">Methylobacterium radiotolerans</name>
    <dbReference type="NCBI Taxonomy" id="31998"/>
    <lineage>
        <taxon>Bacteria</taxon>
        <taxon>Pseudomonadati</taxon>
        <taxon>Pseudomonadota</taxon>
        <taxon>Alphaproteobacteria</taxon>
        <taxon>Hyphomicrobiales</taxon>
        <taxon>Methylobacteriaceae</taxon>
        <taxon>Methylobacterium</taxon>
    </lineage>
</organism>
<evidence type="ECO:0000259" key="1">
    <source>
        <dbReference type="Pfam" id="PF03796"/>
    </source>
</evidence>
<protein>
    <submittedName>
        <fullName evidence="2">Replicative DNA helicase</fullName>
        <ecNumber evidence="2">3.6.4.12</ecNumber>
    </submittedName>
</protein>
<dbReference type="RefSeq" id="WP_209651190.1">
    <property type="nucleotide sequence ID" value="NZ_JBEPNV010000005.1"/>
</dbReference>
<dbReference type="PANTHER" id="PTHR30153">
    <property type="entry name" value="REPLICATIVE DNA HELICASE DNAB"/>
    <property type="match status" value="1"/>
</dbReference>
<accession>A0ABV2NUJ1</accession>
<proteinExistence type="predicted"/>
<dbReference type="EMBL" id="JBEPNW010000008">
    <property type="protein sequence ID" value="MET3870078.1"/>
    <property type="molecule type" value="Genomic_DNA"/>
</dbReference>
<dbReference type="EC" id="3.6.4.12" evidence="2"/>
<dbReference type="PANTHER" id="PTHR30153:SF2">
    <property type="entry name" value="REPLICATIVE DNA HELICASE"/>
    <property type="match status" value="1"/>
</dbReference>
<keyword evidence="3" id="KW-1185">Reference proteome</keyword>
<dbReference type="Proteomes" id="UP001549119">
    <property type="component" value="Unassembled WGS sequence"/>
</dbReference>
<name>A0ABV2NUJ1_9HYPH</name>
<sequence length="452" mass="50008">MTAYVTVEEDDAVPANPGAFQFDAEFQSKVAALQVRDPVFAQRTDGLIQPFYFVNESEAVLVKLTGEYFAKYKMLPDKVTLVRLIANGIANKTIRKDMVADVKEKVKELLTADISDRDFVVDEVASFAKHRALEEAILASVGDLDRGDFAKIAQRISAAQLVGVADDASGINYFDHIQERTERRKMIAAGLYKPDGITTGIKEIDDLLYHKGWGRKELSALMAPAKGGKSMGLADFGKYAAFAGFNVLYVSLEVASRIIADRLDANVSDTLMKGLNDNPFKVQEAVELAAKKSGQFYIHEFPTGTMKGSQLRRLIERYRARGVIFDLIIVDYADIMAAEHRNDNPIQESKSIWVDLRAIAFEQNAAVLTATQTNRDGAKATSVKATDVAEDFNKIRIADVVIAISATSEEKQVSEARIEFVAHRNGEEGVVIRIQQDRARMKFLSKVLGVSR</sequence>
<gene>
    <name evidence="2" type="ORF">ABIC20_007463</name>
</gene>